<keyword evidence="1" id="KW-1133">Transmembrane helix</keyword>
<proteinExistence type="predicted"/>
<sequence length="299" mass="34606">MAVSLWIGRIVLGAGVAAQFILMFVALYMLLQLLPKRKPRWQHLSSLNWRATTVSDRLLKRLRLSRNDASYVEREALLSGCGVEGDPALYMVIRRSALTIVIPIAAAVVIYWRMKAGNGPFFLVLGGMAIVYMLLYFDLPWLRSVHRMRSHRITKDVFQISNQLLYFAGSNLHLHTKLSRCVPFATVVQGDLQRLLAEWYHDAEEALRRFKQRLGTDDGASFVETLDSLRLHDNEEFYKLLRQRIQDYKEKLELAKESRKETTSYVLFTVAGLPILYMFQVFLYPWVREGQQLFQSLNG</sequence>
<feature type="transmembrane region" description="Helical" evidence="1">
    <location>
        <begin position="97"/>
        <end position="114"/>
    </location>
</feature>
<evidence type="ECO:0000256" key="1">
    <source>
        <dbReference type="SAM" id="Phobius"/>
    </source>
</evidence>
<accession>A0ABR8MZM9</accession>
<name>A0ABR8MZM9_9BACL</name>
<keyword evidence="1" id="KW-0812">Transmembrane</keyword>
<feature type="transmembrane region" description="Helical" evidence="1">
    <location>
        <begin position="120"/>
        <end position="142"/>
    </location>
</feature>
<comment type="caution">
    <text evidence="2">The sequence shown here is derived from an EMBL/GenBank/DDBJ whole genome shotgun (WGS) entry which is preliminary data.</text>
</comment>
<feature type="transmembrane region" description="Helical" evidence="1">
    <location>
        <begin position="6"/>
        <end position="31"/>
    </location>
</feature>
<dbReference type="Proteomes" id="UP000609346">
    <property type="component" value="Unassembled WGS sequence"/>
</dbReference>
<gene>
    <name evidence="2" type="ORF">H8B09_21755</name>
</gene>
<evidence type="ECO:0008006" key="4">
    <source>
        <dbReference type="Google" id="ProtNLM"/>
    </source>
</evidence>
<feature type="transmembrane region" description="Helical" evidence="1">
    <location>
        <begin position="265"/>
        <end position="287"/>
    </location>
</feature>
<dbReference type="EMBL" id="JACXZA010000006">
    <property type="protein sequence ID" value="MBD3921410.1"/>
    <property type="molecule type" value="Genomic_DNA"/>
</dbReference>
<protein>
    <recommendedName>
        <fullName evidence="4">Type II secretion system protein GspF domain-containing protein</fullName>
    </recommendedName>
</protein>
<dbReference type="RefSeq" id="WP_191205720.1">
    <property type="nucleotide sequence ID" value="NZ_JACXZA010000006.1"/>
</dbReference>
<evidence type="ECO:0000313" key="2">
    <source>
        <dbReference type="EMBL" id="MBD3921410.1"/>
    </source>
</evidence>
<keyword evidence="3" id="KW-1185">Reference proteome</keyword>
<reference evidence="2 3" key="1">
    <citation type="submission" date="2020-09" db="EMBL/GenBank/DDBJ databases">
        <title>Paenibacillus sp. strain PR3 16S rRNA gene Genome sequencing and assembly.</title>
        <authorList>
            <person name="Kim J."/>
        </authorList>
    </citation>
    <scope>NUCLEOTIDE SEQUENCE [LARGE SCALE GENOMIC DNA]</scope>
    <source>
        <strain evidence="2 3">PR3</strain>
    </source>
</reference>
<organism evidence="2 3">
    <name type="scientific">Paenibacillus terricola</name>
    <dbReference type="NCBI Taxonomy" id="2763503"/>
    <lineage>
        <taxon>Bacteria</taxon>
        <taxon>Bacillati</taxon>
        <taxon>Bacillota</taxon>
        <taxon>Bacilli</taxon>
        <taxon>Bacillales</taxon>
        <taxon>Paenibacillaceae</taxon>
        <taxon>Paenibacillus</taxon>
    </lineage>
</organism>
<evidence type="ECO:0000313" key="3">
    <source>
        <dbReference type="Proteomes" id="UP000609346"/>
    </source>
</evidence>
<keyword evidence="1" id="KW-0472">Membrane</keyword>